<feature type="domain" description="Alpha/beta hydrolase fold-3" evidence="4">
    <location>
        <begin position="78"/>
        <end position="279"/>
    </location>
</feature>
<dbReference type="InterPro" id="IPR050300">
    <property type="entry name" value="GDXG_lipolytic_enzyme"/>
</dbReference>
<sequence>MNGAMMLSPELAAVLKRFQREGDDVAPEDFDLGSLRSLIDLQAKDQLTLEGAHFETVQLGGVPAERVTVPSARETDFVLFFHGGAYMFGSSRGYRGLTSTLAAAAGATVLSIDYRLAPEHPFPAAVLDTTAAYLAVLESGISASKIVFAGDSAGGALVLATMLSARDAGLPLPAAGYTMSAWLDLAGEGASFTELEEIDPIMTAEGAHGGAAAYLQGTQTRHPWASPLYADLTGLPPLLLQVGSTEMFLDDTTRTARKAALAGVHTEMQVWPDMPHVWHRFPSTLPEAAAALKSGGRFVRHNLEQTRNSNGHAASQ</sequence>
<dbReference type="Pfam" id="PF07859">
    <property type="entry name" value="Abhydrolase_3"/>
    <property type="match status" value="1"/>
</dbReference>
<dbReference type="InterPro" id="IPR013094">
    <property type="entry name" value="AB_hydrolase_3"/>
</dbReference>
<dbReference type="PANTHER" id="PTHR48081:SF30">
    <property type="entry name" value="ACETYL-HYDROLASE LIPR-RELATED"/>
    <property type="match status" value="1"/>
</dbReference>
<evidence type="ECO:0000313" key="6">
    <source>
        <dbReference type="Proteomes" id="UP000256709"/>
    </source>
</evidence>
<dbReference type="Proteomes" id="UP000256709">
    <property type="component" value="Unassembled WGS sequence"/>
</dbReference>
<dbReference type="SUPFAM" id="SSF53474">
    <property type="entry name" value="alpha/beta-Hydrolases"/>
    <property type="match status" value="1"/>
</dbReference>
<proteinExistence type="inferred from homology"/>
<name>A0A3E0VCG8_9MICO</name>
<evidence type="ECO:0000259" key="4">
    <source>
        <dbReference type="Pfam" id="PF07859"/>
    </source>
</evidence>
<dbReference type="InterPro" id="IPR029058">
    <property type="entry name" value="AB_hydrolase_fold"/>
</dbReference>
<accession>A0A3E0VCG8</accession>
<dbReference type="PROSITE" id="PS01174">
    <property type="entry name" value="LIPASE_GDXG_SER"/>
    <property type="match status" value="1"/>
</dbReference>
<dbReference type="GO" id="GO:0004806">
    <property type="term" value="F:triacylglycerol lipase activity"/>
    <property type="evidence" value="ECO:0007669"/>
    <property type="project" value="TreeGrafter"/>
</dbReference>
<evidence type="ECO:0000256" key="3">
    <source>
        <dbReference type="PROSITE-ProRule" id="PRU10038"/>
    </source>
</evidence>
<dbReference type="OrthoDB" id="9803828at2"/>
<dbReference type="InterPro" id="IPR033140">
    <property type="entry name" value="Lipase_GDXG_put_SER_AS"/>
</dbReference>
<keyword evidence="2" id="KW-0378">Hydrolase</keyword>
<dbReference type="Gene3D" id="3.40.50.1820">
    <property type="entry name" value="alpha/beta hydrolase"/>
    <property type="match status" value="1"/>
</dbReference>
<comment type="similarity">
    <text evidence="1">Belongs to the 'GDXG' lipolytic enzyme family.</text>
</comment>
<dbReference type="AlphaFoldDB" id="A0A3E0VCG8"/>
<evidence type="ECO:0000256" key="2">
    <source>
        <dbReference type="ARBA" id="ARBA00022801"/>
    </source>
</evidence>
<gene>
    <name evidence="5" type="ORF">B7R21_16655</name>
</gene>
<evidence type="ECO:0000256" key="1">
    <source>
        <dbReference type="ARBA" id="ARBA00010515"/>
    </source>
</evidence>
<comment type="caution">
    <text evidence="5">The sequence shown here is derived from an EMBL/GenBank/DDBJ whole genome shotgun (WGS) entry which is preliminary data.</text>
</comment>
<organism evidence="5 6">
    <name type="scientific">Subtercola boreus</name>
    <dbReference type="NCBI Taxonomy" id="120213"/>
    <lineage>
        <taxon>Bacteria</taxon>
        <taxon>Bacillati</taxon>
        <taxon>Actinomycetota</taxon>
        <taxon>Actinomycetes</taxon>
        <taxon>Micrococcales</taxon>
        <taxon>Microbacteriaceae</taxon>
        <taxon>Subtercola</taxon>
    </lineage>
</organism>
<reference evidence="5 6" key="1">
    <citation type="submission" date="2017-04" db="EMBL/GenBank/DDBJ databases">
        <title>Comparative genome analysis of Subtercola boreus.</title>
        <authorList>
            <person name="Cho Y.-J."/>
            <person name="Cho A."/>
            <person name="Kim O.-S."/>
            <person name="Lee J.-I."/>
        </authorList>
    </citation>
    <scope>NUCLEOTIDE SEQUENCE [LARGE SCALE GENOMIC DNA]</scope>
    <source>
        <strain evidence="5 6">P27444</strain>
    </source>
</reference>
<feature type="active site" evidence="3">
    <location>
        <position position="152"/>
    </location>
</feature>
<evidence type="ECO:0000313" key="5">
    <source>
        <dbReference type="EMBL" id="RFA07090.1"/>
    </source>
</evidence>
<dbReference type="PANTHER" id="PTHR48081">
    <property type="entry name" value="AB HYDROLASE SUPERFAMILY PROTEIN C4A8.06C"/>
    <property type="match status" value="1"/>
</dbReference>
<dbReference type="EMBL" id="NBXA01000031">
    <property type="protein sequence ID" value="RFA07090.1"/>
    <property type="molecule type" value="Genomic_DNA"/>
</dbReference>
<protein>
    <recommendedName>
        <fullName evidence="4">Alpha/beta hydrolase fold-3 domain-containing protein</fullName>
    </recommendedName>
</protein>